<dbReference type="CDD" id="cd10017">
    <property type="entry name" value="B3_DNA"/>
    <property type="match status" value="1"/>
</dbReference>
<accession>A0A2K1L9T4</accession>
<protein>
    <recommendedName>
        <fullName evidence="6">TF-B3 domain-containing protein</fullName>
    </recommendedName>
</protein>
<dbReference type="PANTHER" id="PTHR31140">
    <property type="entry name" value="B3 DOMAIN-CONTAINING TRANSCRIPTION FACTOR ABI3"/>
    <property type="match status" value="1"/>
</dbReference>
<feature type="domain" description="TF-B3" evidence="6">
    <location>
        <begin position="135"/>
        <end position="236"/>
    </location>
</feature>
<dbReference type="InterPro" id="IPR044800">
    <property type="entry name" value="LEC2-like"/>
</dbReference>
<dbReference type="RefSeq" id="XP_024394984.1">
    <property type="nucleotide sequence ID" value="XM_024539216.2"/>
</dbReference>
<dbReference type="PROSITE" id="PS50863">
    <property type="entry name" value="B3"/>
    <property type="match status" value="1"/>
</dbReference>
<dbReference type="Gramene" id="Pp3c1_26530V3.5">
    <property type="protein sequence ID" value="Pp3c1_26530V3.5"/>
    <property type="gene ID" value="Pp3c1_26530"/>
</dbReference>
<evidence type="ECO:0000256" key="3">
    <source>
        <dbReference type="ARBA" id="ARBA00023163"/>
    </source>
</evidence>
<sequence>MLMQYIRCAPEGQRSELVAATMMQGMECWGTTPPPKWHYNPNSSTNLAQMNAPQFHPPWNGNWGDRADLVGTGDVPNKATAYSRALRKSCLLNQRGYLKARRNRSDSADKLRHHQSRQRRAMSNLECCQGFQFLFQKELRASDVSSLGRIILPKKDAERHLPFLAVREGITMSLMDYHTGQYWTARYRYWPNNKSRMYLLEKIGSFVSFHKLEEGDLLLCYRNPQGAYVIRGRRVAAEAMSSPRREPSPDRAQAKETATRPVVLESYKDECNSTGSSDASNPSFDTPDSALEELLSGKDVSDCMSGLQDFLDGDLGITRDWQGEKLGGSLVRSFQPPLLDLDFDPVEGMLCMPNVKQRYMD</sequence>
<feature type="region of interest" description="Disordered" evidence="5">
    <location>
        <begin position="238"/>
        <end position="289"/>
    </location>
</feature>
<evidence type="ECO:0000256" key="4">
    <source>
        <dbReference type="ARBA" id="ARBA00023242"/>
    </source>
</evidence>
<dbReference type="SMART" id="SM01019">
    <property type="entry name" value="B3"/>
    <property type="match status" value="1"/>
</dbReference>
<dbReference type="EMBL" id="ABEU02000001">
    <property type="protein sequence ID" value="PNR62787.1"/>
    <property type="molecule type" value="Genomic_DNA"/>
</dbReference>
<keyword evidence="4" id="KW-0539">Nucleus</keyword>
<keyword evidence="9" id="KW-1185">Reference proteome</keyword>
<reference evidence="7 9" key="1">
    <citation type="journal article" date="2008" name="Science">
        <title>The Physcomitrella genome reveals evolutionary insights into the conquest of land by plants.</title>
        <authorList>
            <person name="Rensing S."/>
            <person name="Lang D."/>
            <person name="Zimmer A."/>
            <person name="Terry A."/>
            <person name="Salamov A."/>
            <person name="Shapiro H."/>
            <person name="Nishiyama T."/>
            <person name="Perroud P.-F."/>
            <person name="Lindquist E."/>
            <person name="Kamisugi Y."/>
            <person name="Tanahashi T."/>
            <person name="Sakakibara K."/>
            <person name="Fujita T."/>
            <person name="Oishi K."/>
            <person name="Shin-I T."/>
            <person name="Kuroki Y."/>
            <person name="Toyoda A."/>
            <person name="Suzuki Y."/>
            <person name="Hashimoto A."/>
            <person name="Yamaguchi K."/>
            <person name="Sugano A."/>
            <person name="Kohara Y."/>
            <person name="Fujiyama A."/>
            <person name="Anterola A."/>
            <person name="Aoki S."/>
            <person name="Ashton N."/>
            <person name="Barbazuk W.B."/>
            <person name="Barker E."/>
            <person name="Bennetzen J."/>
            <person name="Bezanilla M."/>
            <person name="Blankenship R."/>
            <person name="Cho S.H."/>
            <person name="Dutcher S."/>
            <person name="Estelle M."/>
            <person name="Fawcett J.A."/>
            <person name="Gundlach H."/>
            <person name="Hanada K."/>
            <person name="Heyl A."/>
            <person name="Hicks K.A."/>
            <person name="Hugh J."/>
            <person name="Lohr M."/>
            <person name="Mayer K."/>
            <person name="Melkozernov A."/>
            <person name="Murata T."/>
            <person name="Nelson D."/>
            <person name="Pils B."/>
            <person name="Prigge M."/>
            <person name="Reiss B."/>
            <person name="Renner T."/>
            <person name="Rombauts S."/>
            <person name="Rushton P."/>
            <person name="Sanderfoot A."/>
            <person name="Schween G."/>
            <person name="Shiu S.-H."/>
            <person name="Stueber K."/>
            <person name="Theodoulou F.L."/>
            <person name="Tu H."/>
            <person name="Van de Peer Y."/>
            <person name="Verrier P.J."/>
            <person name="Waters E."/>
            <person name="Wood A."/>
            <person name="Yang L."/>
            <person name="Cove D."/>
            <person name="Cuming A."/>
            <person name="Hasebe M."/>
            <person name="Lucas S."/>
            <person name="Mishler D.B."/>
            <person name="Reski R."/>
            <person name="Grigoriev I."/>
            <person name="Quatrano R.S."/>
            <person name="Boore J.L."/>
        </authorList>
    </citation>
    <scope>NUCLEOTIDE SEQUENCE [LARGE SCALE GENOMIC DNA]</scope>
    <source>
        <strain evidence="8 9">cv. Gransden 2004</strain>
    </source>
</reference>
<evidence type="ECO:0000256" key="5">
    <source>
        <dbReference type="SAM" id="MobiDB-lite"/>
    </source>
</evidence>
<evidence type="ECO:0000256" key="2">
    <source>
        <dbReference type="ARBA" id="ARBA00023125"/>
    </source>
</evidence>
<reference evidence="7 9" key="2">
    <citation type="journal article" date="2018" name="Plant J.">
        <title>The Physcomitrella patens chromosome-scale assembly reveals moss genome structure and evolution.</title>
        <authorList>
            <person name="Lang D."/>
            <person name="Ullrich K.K."/>
            <person name="Murat F."/>
            <person name="Fuchs J."/>
            <person name="Jenkins J."/>
            <person name="Haas F.B."/>
            <person name="Piednoel M."/>
            <person name="Gundlach H."/>
            <person name="Van Bel M."/>
            <person name="Meyberg R."/>
            <person name="Vives C."/>
            <person name="Morata J."/>
            <person name="Symeonidi A."/>
            <person name="Hiss M."/>
            <person name="Muchero W."/>
            <person name="Kamisugi Y."/>
            <person name="Saleh O."/>
            <person name="Blanc G."/>
            <person name="Decker E.L."/>
            <person name="van Gessel N."/>
            <person name="Grimwood J."/>
            <person name="Hayes R.D."/>
            <person name="Graham S.W."/>
            <person name="Gunter L.E."/>
            <person name="McDaniel S.F."/>
            <person name="Hoernstein S.N.W."/>
            <person name="Larsson A."/>
            <person name="Li F.W."/>
            <person name="Perroud P.F."/>
            <person name="Phillips J."/>
            <person name="Ranjan P."/>
            <person name="Rokshar D.S."/>
            <person name="Rothfels C.J."/>
            <person name="Schneider L."/>
            <person name="Shu S."/>
            <person name="Stevenson D.W."/>
            <person name="Thummler F."/>
            <person name="Tillich M."/>
            <person name="Villarreal Aguilar J.C."/>
            <person name="Widiez T."/>
            <person name="Wong G.K."/>
            <person name="Wymore A."/>
            <person name="Zhang Y."/>
            <person name="Zimmer A.D."/>
            <person name="Quatrano R.S."/>
            <person name="Mayer K.F.X."/>
            <person name="Goodstein D."/>
            <person name="Casacuberta J.M."/>
            <person name="Vandepoele K."/>
            <person name="Reski R."/>
            <person name="Cuming A.C."/>
            <person name="Tuskan G.A."/>
            <person name="Maumus F."/>
            <person name="Salse J."/>
            <person name="Schmutz J."/>
            <person name="Rensing S.A."/>
        </authorList>
    </citation>
    <scope>NUCLEOTIDE SEQUENCE [LARGE SCALE GENOMIC DNA]</scope>
    <source>
        <strain evidence="8 9">cv. Gransden 2004</strain>
    </source>
</reference>
<reference evidence="8" key="3">
    <citation type="submission" date="2020-12" db="UniProtKB">
        <authorList>
            <consortium name="EnsemblPlants"/>
        </authorList>
    </citation>
    <scope>IDENTIFICATION</scope>
</reference>
<dbReference type="GO" id="GO:0003700">
    <property type="term" value="F:DNA-binding transcription factor activity"/>
    <property type="evidence" value="ECO:0007669"/>
    <property type="project" value="InterPro"/>
</dbReference>
<organism evidence="7">
    <name type="scientific">Physcomitrium patens</name>
    <name type="common">Spreading-leaved earth moss</name>
    <name type="synonym">Physcomitrella patens</name>
    <dbReference type="NCBI Taxonomy" id="3218"/>
    <lineage>
        <taxon>Eukaryota</taxon>
        <taxon>Viridiplantae</taxon>
        <taxon>Streptophyta</taxon>
        <taxon>Embryophyta</taxon>
        <taxon>Bryophyta</taxon>
        <taxon>Bryophytina</taxon>
        <taxon>Bryopsida</taxon>
        <taxon>Funariidae</taxon>
        <taxon>Funariales</taxon>
        <taxon>Funariaceae</taxon>
        <taxon>Physcomitrium</taxon>
    </lineage>
</organism>
<keyword evidence="2" id="KW-0238">DNA-binding</keyword>
<dbReference type="InterPro" id="IPR003340">
    <property type="entry name" value="B3_DNA-bd"/>
</dbReference>
<name>A0A2K1L9T4_PHYPA</name>
<dbReference type="EnsemblPlants" id="Pp3c1_26600V3.6">
    <property type="protein sequence ID" value="Pp3c1_26600V3.6"/>
    <property type="gene ID" value="Pp3c1_26600"/>
</dbReference>
<dbReference type="GeneID" id="112291592"/>
<dbReference type="Gramene" id="Pp3c1_26600V3.6">
    <property type="protein sequence ID" value="Pp3c1_26600V3.6"/>
    <property type="gene ID" value="Pp3c1_26600"/>
</dbReference>
<dbReference type="Gene3D" id="2.40.330.10">
    <property type="entry name" value="DNA-binding pseudobarrel domain"/>
    <property type="match status" value="1"/>
</dbReference>
<keyword evidence="3" id="KW-0804">Transcription</keyword>
<dbReference type="GO" id="GO:0003677">
    <property type="term" value="F:DNA binding"/>
    <property type="evidence" value="ECO:0007669"/>
    <property type="project" value="UniProtKB-KW"/>
</dbReference>
<dbReference type="Pfam" id="PF02362">
    <property type="entry name" value="B3"/>
    <property type="match status" value="1"/>
</dbReference>
<dbReference type="EnsemblPlants" id="Pp3c1_26600V3.1">
    <property type="protein sequence ID" value="Pp3c1_26600V3.1"/>
    <property type="gene ID" value="Pp3c1_26600"/>
</dbReference>
<dbReference type="AlphaFoldDB" id="A0A2K1L9T4"/>
<evidence type="ECO:0000313" key="7">
    <source>
        <dbReference type="EMBL" id="PNR62787.1"/>
    </source>
</evidence>
<dbReference type="Gramene" id="Pp3c1_26530V3.3">
    <property type="protein sequence ID" value="Pp3c1_26530V3.3"/>
    <property type="gene ID" value="Pp3c1_26530"/>
</dbReference>
<feature type="compositionally biased region" description="Basic and acidic residues" evidence="5">
    <location>
        <begin position="243"/>
        <end position="258"/>
    </location>
</feature>
<dbReference type="EnsemblPlants" id="Pp3c1_26530V3.5">
    <property type="protein sequence ID" value="Pp3c1_26530V3.5"/>
    <property type="gene ID" value="Pp3c1_26530"/>
</dbReference>
<dbReference type="SUPFAM" id="SSF101936">
    <property type="entry name" value="DNA-binding pseudobarrel domain"/>
    <property type="match status" value="1"/>
</dbReference>
<evidence type="ECO:0000256" key="1">
    <source>
        <dbReference type="ARBA" id="ARBA00023015"/>
    </source>
</evidence>
<dbReference type="PaxDb" id="3218-PP1S21_125V6.1"/>
<dbReference type="Gramene" id="Pp3c1_26600V3.2">
    <property type="protein sequence ID" value="Pp3c1_26600V3.2"/>
    <property type="gene ID" value="Pp3c1_26600"/>
</dbReference>
<dbReference type="Gramene" id="Pp3c1_26600V3.3">
    <property type="protein sequence ID" value="Pp3c1_26600V3.3"/>
    <property type="gene ID" value="Pp3c1_26600"/>
</dbReference>
<evidence type="ECO:0000313" key="8">
    <source>
        <dbReference type="EnsemblPlants" id="Pp3c1_26530V3.3"/>
    </source>
</evidence>
<dbReference type="Gramene" id="Pp3c1_26600V3.1">
    <property type="protein sequence ID" value="Pp3c1_26600V3.1"/>
    <property type="gene ID" value="Pp3c1_26600"/>
</dbReference>
<evidence type="ECO:0000313" key="9">
    <source>
        <dbReference type="Proteomes" id="UP000006727"/>
    </source>
</evidence>
<keyword evidence="1" id="KW-0805">Transcription regulation</keyword>
<evidence type="ECO:0000259" key="6">
    <source>
        <dbReference type="PROSITE" id="PS50863"/>
    </source>
</evidence>
<proteinExistence type="predicted"/>
<dbReference type="KEGG" id="ppp:112288836"/>
<dbReference type="PANTHER" id="PTHR31140:SF81">
    <property type="entry name" value="B3 DOMAIN-CONTAINING TRANSCRIPTION FACTOR ABI3"/>
    <property type="match status" value="1"/>
</dbReference>
<dbReference type="InterPro" id="IPR015300">
    <property type="entry name" value="DNA-bd_pseudobarrel_sf"/>
</dbReference>
<gene>
    <name evidence="8" type="primary">LOC112291592</name>
    <name evidence="7" type="ORF">PHYPA_001211</name>
</gene>
<dbReference type="EnsemblPlants" id="Pp3c1_26600V3.3">
    <property type="protein sequence ID" value="Pp3c1_26600V3.3"/>
    <property type="gene ID" value="Pp3c1_26600"/>
</dbReference>
<dbReference type="Proteomes" id="UP000006727">
    <property type="component" value="Chromosome 1"/>
</dbReference>
<dbReference type="EnsemblPlants" id="Pp3c1_26600V3.2">
    <property type="protein sequence ID" value="Pp3c1_26600V3.2"/>
    <property type="gene ID" value="Pp3c1_26600"/>
</dbReference>
<dbReference type="EnsemblPlants" id="Pp3c1_26530V3.3">
    <property type="protein sequence ID" value="Pp3c1_26530V3.3"/>
    <property type="gene ID" value="Pp3c1_26530"/>
</dbReference>
<dbReference type="OrthoDB" id="757982at2759"/>
<feature type="compositionally biased region" description="Polar residues" evidence="5">
    <location>
        <begin position="272"/>
        <end position="286"/>
    </location>
</feature>